<keyword evidence="2" id="KW-1185">Reference proteome</keyword>
<proteinExistence type="predicted"/>
<evidence type="ECO:0000313" key="1">
    <source>
        <dbReference type="EMBL" id="APG05623.1"/>
    </source>
</evidence>
<protein>
    <submittedName>
        <fullName evidence="1">Uncharacterized protein</fullName>
    </submittedName>
</protein>
<organism evidence="1 2">
    <name type="scientific">Luteibacter rhizovicinus DSM 16549</name>
    <dbReference type="NCBI Taxonomy" id="1440763"/>
    <lineage>
        <taxon>Bacteria</taxon>
        <taxon>Pseudomonadati</taxon>
        <taxon>Pseudomonadota</taxon>
        <taxon>Gammaproteobacteria</taxon>
        <taxon>Lysobacterales</taxon>
        <taxon>Rhodanobacteraceae</taxon>
        <taxon>Luteibacter</taxon>
    </lineage>
</organism>
<dbReference type="STRING" id="1440763.BJI69_18070"/>
<dbReference type="EMBL" id="CP017480">
    <property type="protein sequence ID" value="APG05623.1"/>
    <property type="molecule type" value="Genomic_DNA"/>
</dbReference>
<reference evidence="2" key="1">
    <citation type="submission" date="2016-09" db="EMBL/GenBank/DDBJ databases">
        <authorList>
            <person name="Lysoe E."/>
        </authorList>
    </citation>
    <scope>NUCLEOTIDE SEQUENCE [LARGE SCALE GENOMIC DNA]</scope>
    <source>
        <strain evidence="2">LJ96T</strain>
    </source>
</reference>
<dbReference type="Proteomes" id="UP000182987">
    <property type="component" value="Chromosome"/>
</dbReference>
<name>A0A0G9HCQ7_9GAMM</name>
<dbReference type="AlphaFoldDB" id="A0A0G9HCQ7"/>
<gene>
    <name evidence="1" type="ORF">BJI69_18070</name>
</gene>
<dbReference type="KEGG" id="lrz:BJI69_18070"/>
<accession>A0A0G9HCQ7</accession>
<sequence length="108" mass="12011">MRVVPGQGPRRCRRQIEPGLDDDIHAVDALNQDSLTHDEVFVRFYADHGGLVVSEFDDGFHDLIVALAPILPGIERWNDVTPAAPLTEAVLLLWDRTAKADTQVINRA</sequence>
<dbReference type="PATRIC" id="fig|1440763.5.peg.1988"/>
<evidence type="ECO:0000313" key="2">
    <source>
        <dbReference type="Proteomes" id="UP000182987"/>
    </source>
</evidence>